<accession>A0ABD0Z6M1</accession>
<gene>
    <name evidence="1" type="ORF">AAG570_011351</name>
</gene>
<dbReference type="EMBL" id="JBFDAA010000006">
    <property type="protein sequence ID" value="KAL1131738.1"/>
    <property type="molecule type" value="Genomic_DNA"/>
</dbReference>
<proteinExistence type="predicted"/>
<reference evidence="1 2" key="1">
    <citation type="submission" date="2024-07" db="EMBL/GenBank/DDBJ databases">
        <title>Chromosome-level genome assembly of the water stick insect Ranatra chinensis (Heteroptera: Nepidae).</title>
        <authorList>
            <person name="Liu X."/>
        </authorList>
    </citation>
    <scope>NUCLEOTIDE SEQUENCE [LARGE SCALE GENOMIC DNA]</scope>
    <source>
        <strain evidence="1">Cailab_2021Rc</strain>
        <tissue evidence="1">Muscle</tissue>
    </source>
</reference>
<comment type="caution">
    <text evidence="1">The sequence shown here is derived from an EMBL/GenBank/DDBJ whole genome shotgun (WGS) entry which is preliminary data.</text>
</comment>
<evidence type="ECO:0000313" key="2">
    <source>
        <dbReference type="Proteomes" id="UP001558652"/>
    </source>
</evidence>
<organism evidence="1 2">
    <name type="scientific">Ranatra chinensis</name>
    <dbReference type="NCBI Taxonomy" id="642074"/>
    <lineage>
        <taxon>Eukaryota</taxon>
        <taxon>Metazoa</taxon>
        <taxon>Ecdysozoa</taxon>
        <taxon>Arthropoda</taxon>
        <taxon>Hexapoda</taxon>
        <taxon>Insecta</taxon>
        <taxon>Pterygota</taxon>
        <taxon>Neoptera</taxon>
        <taxon>Paraneoptera</taxon>
        <taxon>Hemiptera</taxon>
        <taxon>Heteroptera</taxon>
        <taxon>Panheteroptera</taxon>
        <taxon>Nepomorpha</taxon>
        <taxon>Nepidae</taxon>
        <taxon>Ranatrinae</taxon>
        <taxon>Ranatra</taxon>
    </lineage>
</organism>
<keyword evidence="2" id="KW-1185">Reference proteome</keyword>
<protein>
    <submittedName>
        <fullName evidence="1">Uncharacterized protein</fullName>
    </submittedName>
</protein>
<evidence type="ECO:0000313" key="1">
    <source>
        <dbReference type="EMBL" id="KAL1131738.1"/>
    </source>
</evidence>
<name>A0ABD0Z6M1_9HEMI</name>
<dbReference type="Proteomes" id="UP001558652">
    <property type="component" value="Unassembled WGS sequence"/>
</dbReference>
<sequence length="128" mass="14104">MACVLVCRVRTEAVCVCAGQWDSIWKVGWRGGAGSLWWEAGGRRSVAVWLPNRDISLAFSDSVRIFDPLLWFVGRDAGGSGLRLDGQLIAPIEWEASPETRLGRGCEIPSNSCVAHIKDQPTRFETSQ</sequence>
<dbReference type="AlphaFoldDB" id="A0ABD0Z6M1"/>